<dbReference type="SUPFAM" id="SSF46785">
    <property type="entry name" value="Winged helix' DNA-binding domain"/>
    <property type="match status" value="1"/>
</dbReference>
<dbReference type="AlphaFoldDB" id="A0A4R5MGN8"/>
<dbReference type="InterPro" id="IPR036390">
    <property type="entry name" value="WH_DNA-bd_sf"/>
</dbReference>
<dbReference type="SUPFAM" id="SSF53850">
    <property type="entry name" value="Periplasmic binding protein-like II"/>
    <property type="match status" value="1"/>
</dbReference>
<dbReference type="RefSeq" id="WP_133193517.1">
    <property type="nucleotide sequence ID" value="NZ_JBHUCW010000001.1"/>
</dbReference>
<dbReference type="EMBL" id="SMRP01000001">
    <property type="protein sequence ID" value="TDG26473.1"/>
    <property type="molecule type" value="Genomic_DNA"/>
</dbReference>
<dbReference type="FunFam" id="1.10.10.10:FF:000001">
    <property type="entry name" value="LysR family transcriptional regulator"/>
    <property type="match status" value="1"/>
</dbReference>
<gene>
    <name evidence="6" type="ORF">EYW47_03790</name>
</gene>
<evidence type="ECO:0000259" key="5">
    <source>
        <dbReference type="PROSITE" id="PS50931"/>
    </source>
</evidence>
<name>A0A4R5MGN8_9BURK</name>
<keyword evidence="4" id="KW-0804">Transcription</keyword>
<evidence type="ECO:0000313" key="6">
    <source>
        <dbReference type="EMBL" id="TDG26473.1"/>
    </source>
</evidence>
<evidence type="ECO:0000313" key="7">
    <source>
        <dbReference type="Proteomes" id="UP000295722"/>
    </source>
</evidence>
<dbReference type="Gene3D" id="3.40.190.290">
    <property type="match status" value="1"/>
</dbReference>
<dbReference type="PANTHER" id="PTHR30126">
    <property type="entry name" value="HTH-TYPE TRANSCRIPTIONAL REGULATOR"/>
    <property type="match status" value="1"/>
</dbReference>
<dbReference type="PRINTS" id="PR00039">
    <property type="entry name" value="HTHLYSR"/>
</dbReference>
<dbReference type="GO" id="GO:0000976">
    <property type="term" value="F:transcription cis-regulatory region binding"/>
    <property type="evidence" value="ECO:0007669"/>
    <property type="project" value="TreeGrafter"/>
</dbReference>
<dbReference type="Gene3D" id="1.10.10.10">
    <property type="entry name" value="Winged helix-like DNA-binding domain superfamily/Winged helix DNA-binding domain"/>
    <property type="match status" value="1"/>
</dbReference>
<comment type="caution">
    <text evidence="6">The sequence shown here is derived from an EMBL/GenBank/DDBJ whole genome shotgun (WGS) entry which is preliminary data.</text>
</comment>
<keyword evidence="3" id="KW-0238">DNA-binding</keyword>
<dbReference type="InterPro" id="IPR036388">
    <property type="entry name" value="WH-like_DNA-bd_sf"/>
</dbReference>
<evidence type="ECO:0000256" key="2">
    <source>
        <dbReference type="ARBA" id="ARBA00023015"/>
    </source>
</evidence>
<organism evidence="6 7">
    <name type="scientific">Paraburkholderia silviterrae</name>
    <dbReference type="NCBI Taxonomy" id="2528715"/>
    <lineage>
        <taxon>Bacteria</taxon>
        <taxon>Pseudomonadati</taxon>
        <taxon>Pseudomonadota</taxon>
        <taxon>Betaproteobacteria</taxon>
        <taxon>Burkholderiales</taxon>
        <taxon>Burkholderiaceae</taxon>
        <taxon>Paraburkholderia</taxon>
    </lineage>
</organism>
<comment type="similarity">
    <text evidence="1">Belongs to the LysR transcriptional regulatory family.</text>
</comment>
<dbReference type="InterPro" id="IPR005119">
    <property type="entry name" value="LysR_subst-bd"/>
</dbReference>
<feature type="domain" description="HTH lysR-type" evidence="5">
    <location>
        <begin position="7"/>
        <end position="63"/>
    </location>
</feature>
<dbReference type="Pfam" id="PF00126">
    <property type="entry name" value="HTH_1"/>
    <property type="match status" value="1"/>
</dbReference>
<dbReference type="CDD" id="cd08419">
    <property type="entry name" value="PBP2_CbbR_RubisCO_like"/>
    <property type="match status" value="1"/>
</dbReference>
<dbReference type="Pfam" id="PF03466">
    <property type="entry name" value="LysR_substrate"/>
    <property type="match status" value="1"/>
</dbReference>
<accession>A0A4R5MGN8</accession>
<dbReference type="PROSITE" id="PS50931">
    <property type="entry name" value="HTH_LYSR"/>
    <property type="match status" value="1"/>
</dbReference>
<dbReference type="OrthoDB" id="9785745at2"/>
<dbReference type="GO" id="GO:0003700">
    <property type="term" value="F:DNA-binding transcription factor activity"/>
    <property type="evidence" value="ECO:0007669"/>
    <property type="project" value="InterPro"/>
</dbReference>
<dbReference type="PANTHER" id="PTHR30126:SF5">
    <property type="entry name" value="HTH-TYPE TRANSCRIPTIONAL ACTIVATOR CMPR"/>
    <property type="match status" value="1"/>
</dbReference>
<evidence type="ECO:0000256" key="1">
    <source>
        <dbReference type="ARBA" id="ARBA00009437"/>
    </source>
</evidence>
<dbReference type="InterPro" id="IPR000847">
    <property type="entry name" value="LysR_HTH_N"/>
</dbReference>
<proteinExistence type="inferred from homology"/>
<dbReference type="Proteomes" id="UP000295722">
    <property type="component" value="Unassembled WGS sequence"/>
</dbReference>
<evidence type="ECO:0000256" key="4">
    <source>
        <dbReference type="ARBA" id="ARBA00023163"/>
    </source>
</evidence>
<evidence type="ECO:0000256" key="3">
    <source>
        <dbReference type="ARBA" id="ARBA00023125"/>
    </source>
</evidence>
<protein>
    <submittedName>
        <fullName evidence="6">LysR family transcriptional regulator</fullName>
    </submittedName>
</protein>
<keyword evidence="7" id="KW-1185">Reference proteome</keyword>
<sequence length="314" mass="35177">MTMRNATLRQLKVFETVARHLSFSRAAEELHLTQPAVSTQVRQLEDHAGLPLFEQLGKKIYLTPAGTEMLHYSRSIMQQFHEVDEAMSQLKGVSGGKLNVAVISAGDYFFPRLLAEFTRRYKGVQLNLSVHNREQLLQQLSTNQTDLAVMVRPPHATDAINEAFAPHPYVIVAAPTHPLAHKRGIKLSTLANEAFIVRERGSDTWNSMEEGFAGKITNLKIAMEIQSTETIKQAVIAGMGIAFLSAHTISLELQVGHLTVLDVEGFPVMLNWYLVHRKNKRLPPVALAFKRFLLEEGAQLIENITRVSELTVHK</sequence>
<reference evidence="6 7" key="1">
    <citation type="submission" date="2019-03" db="EMBL/GenBank/DDBJ databases">
        <title>Paraburkholderia sp. 4M-K11, isolated from subtropical forest soil.</title>
        <authorList>
            <person name="Gao Z.-H."/>
            <person name="Qiu L.-H."/>
        </authorList>
    </citation>
    <scope>NUCLEOTIDE SEQUENCE [LARGE SCALE GENOMIC DNA]</scope>
    <source>
        <strain evidence="6 7">4M-K11</strain>
    </source>
</reference>
<keyword evidence="2" id="KW-0805">Transcription regulation</keyword>